<feature type="transmembrane region" description="Helical" evidence="2">
    <location>
        <begin position="9"/>
        <end position="30"/>
    </location>
</feature>
<dbReference type="NCBIfam" id="TIGR02595">
    <property type="entry name" value="PEP_CTERM"/>
    <property type="match status" value="1"/>
</dbReference>
<feature type="domain" description="VIT" evidence="4">
    <location>
        <begin position="93"/>
        <end position="221"/>
    </location>
</feature>
<dbReference type="InterPro" id="IPR036465">
    <property type="entry name" value="vWFA_dom_sf"/>
</dbReference>
<accession>A0A5B8Y8J9</accession>
<dbReference type="AlphaFoldDB" id="A0A4Y6PTS5"/>
<dbReference type="Proteomes" id="UP000315995">
    <property type="component" value="Chromosome"/>
</dbReference>
<dbReference type="InterPro" id="IPR002035">
    <property type="entry name" value="VWF_A"/>
</dbReference>
<name>A0A4Y6PTS5_PERCE</name>
<keyword evidence="6" id="KW-1185">Reference proteome</keyword>
<feature type="compositionally biased region" description="Basic and acidic residues" evidence="1">
    <location>
        <begin position="51"/>
        <end position="65"/>
    </location>
</feature>
<protein>
    <submittedName>
        <fullName evidence="5">VWA domain-containing protein</fullName>
    </submittedName>
</protein>
<evidence type="ECO:0000313" key="5">
    <source>
        <dbReference type="EMBL" id="QDG51175.1"/>
    </source>
</evidence>
<feature type="region of interest" description="Disordered" evidence="1">
    <location>
        <begin position="51"/>
        <end position="100"/>
    </location>
</feature>
<dbReference type="Pfam" id="PF13768">
    <property type="entry name" value="VWA_3"/>
    <property type="match status" value="1"/>
</dbReference>
<evidence type="ECO:0000256" key="1">
    <source>
        <dbReference type="SAM" id="MobiDB-lite"/>
    </source>
</evidence>
<keyword evidence="2" id="KW-0472">Membrane</keyword>
<evidence type="ECO:0000259" key="3">
    <source>
        <dbReference type="PROSITE" id="PS50234"/>
    </source>
</evidence>
<keyword evidence="2" id="KW-0812">Transmembrane</keyword>
<organism evidence="5 6">
    <name type="scientific">Persicimonas caeni</name>
    <dbReference type="NCBI Taxonomy" id="2292766"/>
    <lineage>
        <taxon>Bacteria</taxon>
        <taxon>Deltaproteobacteria</taxon>
        <taxon>Bradymonadales</taxon>
        <taxon>Bradymonadaceae</taxon>
        <taxon>Persicimonas</taxon>
    </lineage>
</organism>
<sequence>MSIKPQKAIAYALAGIFGIICSIVTIGILFSNFSQDVTDISNRAADNARRYVHDQSRRELDRQRTDSSPQVRRVEPTTERRPGALDRFPDHGGQMVATTPDGRKLALPTVKSDYKVDIRGDLATVTVEQRFENPGEVPLNATYQFPMAEEAAVYEMIMRVGDERIRADIQKKEEAKKTFEKAKSEGKSAALLEQHRPNLFTQQVANLMPGMPVDVTLRYVQTVDKIDGRYQVVVPLVVGPRFNPGDMSKNFLVESEGAGSSNDAQANDLPTAPPVSELDAPETIDPERVSLEVRIDGGVPIQSVESPTHVLEVSELNPRDWQVGLAEGRTIANKHFVLDYGLEGQETDAGVLSYWNEEFNEGYFSVLVEPPAEPADEDIVKREMVFVLDCSGSMHGQPMDASKAYMRFALKNLRPTDHFRIIRFSDSATEYSREPKLATDANIEEAIAYVNDLSGYGGTMMTSGIRQALEVPVPDDTVRLVTFLTDGYIGNEYEIIRLVGDKLGSARLFAMGVGSGVNRFLLDEMGKMGRGFTKYLDPTKDVEAQARELATRLQTPVLTDIRIDWGELGPREQTPEKIPDLFAGQSVRVMGRYATPGTYDIEVQGKSGTREVTIPLQVELAEEPSDGKSVELVWAQRTIDEYMHTLTTPNRLRRTELTDEQIKEIVTNMGLDYSLVTQWTSFVAVSEKVVNPNPAGAADGQVPEAQADGVTRKGYGQRASSTPQFGAATAHGTPEPTTIGGLLLAMLAGAFGLRRKD</sequence>
<evidence type="ECO:0000259" key="4">
    <source>
        <dbReference type="PROSITE" id="PS51468"/>
    </source>
</evidence>
<dbReference type="OrthoDB" id="9784383at2"/>
<keyword evidence="2" id="KW-1133">Transmembrane helix</keyword>
<feature type="region of interest" description="Disordered" evidence="1">
    <location>
        <begin position="694"/>
        <end position="733"/>
    </location>
</feature>
<gene>
    <name evidence="5" type="ORF">FIV42_10625</name>
</gene>
<dbReference type="Gene3D" id="3.40.50.410">
    <property type="entry name" value="von Willebrand factor, type A domain"/>
    <property type="match status" value="1"/>
</dbReference>
<dbReference type="PANTHER" id="PTHR45737:SF6">
    <property type="entry name" value="VON WILLEBRAND FACTOR A DOMAIN-CONTAINING PROTEIN 5A"/>
    <property type="match status" value="1"/>
</dbReference>
<feature type="domain" description="VWFA" evidence="3">
    <location>
        <begin position="383"/>
        <end position="553"/>
    </location>
</feature>
<dbReference type="SMART" id="SM00609">
    <property type="entry name" value="VIT"/>
    <property type="match status" value="1"/>
</dbReference>
<dbReference type="InterPro" id="IPR013424">
    <property type="entry name" value="Ice-binding_C"/>
</dbReference>
<dbReference type="SMART" id="SM00327">
    <property type="entry name" value="VWA"/>
    <property type="match status" value="1"/>
</dbReference>
<feature type="compositionally biased region" description="Basic and acidic residues" evidence="1">
    <location>
        <begin position="72"/>
        <end position="90"/>
    </location>
</feature>
<dbReference type="Pfam" id="PF08487">
    <property type="entry name" value="VIT"/>
    <property type="match status" value="1"/>
</dbReference>
<evidence type="ECO:0000256" key="2">
    <source>
        <dbReference type="SAM" id="Phobius"/>
    </source>
</evidence>
<dbReference type="RefSeq" id="WP_141197660.1">
    <property type="nucleotide sequence ID" value="NZ_CP041186.1"/>
</dbReference>
<evidence type="ECO:0000313" key="6">
    <source>
        <dbReference type="Proteomes" id="UP000315995"/>
    </source>
</evidence>
<dbReference type="InterPro" id="IPR013694">
    <property type="entry name" value="VIT"/>
</dbReference>
<proteinExistence type="predicted"/>
<reference evidence="5 6" key="1">
    <citation type="submission" date="2019-06" db="EMBL/GenBank/DDBJ databases">
        <title>Persicimonas caeni gen. nov., sp. nov., a predatory bacterium isolated from solar saltern.</title>
        <authorList>
            <person name="Wang S."/>
        </authorList>
    </citation>
    <scope>NUCLEOTIDE SEQUENCE [LARGE SCALE GENOMIC DNA]</scope>
    <source>
        <strain evidence="5 6">YN101</strain>
    </source>
</reference>
<dbReference type="SUPFAM" id="SSF53300">
    <property type="entry name" value="vWA-like"/>
    <property type="match status" value="1"/>
</dbReference>
<dbReference type="PROSITE" id="PS51468">
    <property type="entry name" value="VIT"/>
    <property type="match status" value="1"/>
</dbReference>
<dbReference type="PROSITE" id="PS50234">
    <property type="entry name" value="VWFA"/>
    <property type="match status" value="1"/>
</dbReference>
<dbReference type="EMBL" id="CP041186">
    <property type="protein sequence ID" value="QDG51175.1"/>
    <property type="molecule type" value="Genomic_DNA"/>
</dbReference>
<dbReference type="PANTHER" id="PTHR45737">
    <property type="entry name" value="VON WILLEBRAND FACTOR A DOMAIN-CONTAINING PROTEIN 5A"/>
    <property type="match status" value="1"/>
</dbReference>
<feature type="region of interest" description="Disordered" evidence="1">
    <location>
        <begin position="250"/>
        <end position="280"/>
    </location>
</feature>
<accession>A0A4Y6PTS5</accession>